<evidence type="ECO:0000313" key="2">
    <source>
        <dbReference type="EMBL" id="MQQ07135.1"/>
    </source>
</evidence>
<gene>
    <name evidence="2" type="ORF">GFB49_01580</name>
</gene>
<dbReference type="PROSITE" id="PS51725">
    <property type="entry name" value="ABM"/>
    <property type="match status" value="1"/>
</dbReference>
<organism evidence="2 3">
    <name type="scientific">Tritonibacter litoralis</name>
    <dbReference type="NCBI Taxonomy" id="2662264"/>
    <lineage>
        <taxon>Bacteria</taxon>
        <taxon>Pseudomonadati</taxon>
        <taxon>Pseudomonadota</taxon>
        <taxon>Alphaproteobacteria</taxon>
        <taxon>Rhodobacterales</taxon>
        <taxon>Paracoccaceae</taxon>
        <taxon>Tritonibacter</taxon>
    </lineage>
</organism>
<dbReference type="EMBL" id="WIBF01000001">
    <property type="protein sequence ID" value="MQQ07135.1"/>
    <property type="molecule type" value="Genomic_DNA"/>
</dbReference>
<dbReference type="AlphaFoldDB" id="A0A843YBT8"/>
<evidence type="ECO:0000259" key="1">
    <source>
        <dbReference type="PROSITE" id="PS51725"/>
    </source>
</evidence>
<dbReference type="Gene3D" id="3.30.70.100">
    <property type="match status" value="1"/>
</dbReference>
<feature type="domain" description="ABM" evidence="1">
    <location>
        <begin position="7"/>
        <end position="95"/>
    </location>
</feature>
<name>A0A843YBT8_9RHOB</name>
<protein>
    <recommendedName>
        <fullName evidence="1">ABM domain-containing protein</fullName>
    </recommendedName>
</protein>
<comment type="caution">
    <text evidence="2">The sequence shown here is derived from an EMBL/GenBank/DDBJ whole genome shotgun (WGS) entry which is preliminary data.</text>
</comment>
<dbReference type="Pfam" id="PF03992">
    <property type="entry name" value="ABM"/>
    <property type="match status" value="1"/>
</dbReference>
<accession>A0A843YBT8</accession>
<reference evidence="2 3" key="1">
    <citation type="submission" date="2019-10" db="EMBL/GenBank/DDBJ databases">
        <title>Epibacterium sp. nov., isolated from seawater.</title>
        <authorList>
            <person name="Zhang X."/>
            <person name="Li N."/>
        </authorList>
    </citation>
    <scope>NUCLEOTIDE SEQUENCE [LARGE SCALE GENOMIC DNA]</scope>
    <source>
        <strain evidence="2 3">SM1979</strain>
    </source>
</reference>
<evidence type="ECO:0000313" key="3">
    <source>
        <dbReference type="Proteomes" id="UP000444174"/>
    </source>
</evidence>
<keyword evidence="3" id="KW-1185">Reference proteome</keyword>
<sequence>MAAPMSITVIVELNLKADKLDEFELMCQGLLPQTRRRPGNLGVQVKQDQDDPARIIMIETWRTRADYEGYNAWRQDRGDFTVLAGMVTDTPTRRFLDHVPV</sequence>
<dbReference type="Proteomes" id="UP000444174">
    <property type="component" value="Unassembled WGS sequence"/>
</dbReference>
<proteinExistence type="predicted"/>
<dbReference type="SUPFAM" id="SSF54909">
    <property type="entry name" value="Dimeric alpha+beta barrel"/>
    <property type="match status" value="1"/>
</dbReference>
<dbReference type="InterPro" id="IPR007138">
    <property type="entry name" value="ABM_dom"/>
</dbReference>
<dbReference type="InterPro" id="IPR011008">
    <property type="entry name" value="Dimeric_a/b-barrel"/>
</dbReference>